<dbReference type="AlphaFoldDB" id="A0A1H4BU77"/>
<evidence type="ECO:0000313" key="2">
    <source>
        <dbReference type="Proteomes" id="UP000187280"/>
    </source>
</evidence>
<gene>
    <name evidence="1" type="ORF">SAMN02982996_01813</name>
</gene>
<keyword evidence="2" id="KW-1185">Reference proteome</keyword>
<organism evidence="1 2">
    <name type="scientific">Lonsdalea quercina</name>
    <dbReference type="NCBI Taxonomy" id="71657"/>
    <lineage>
        <taxon>Bacteria</taxon>
        <taxon>Pseudomonadati</taxon>
        <taxon>Pseudomonadota</taxon>
        <taxon>Gammaproteobacteria</taxon>
        <taxon>Enterobacterales</taxon>
        <taxon>Pectobacteriaceae</taxon>
        <taxon>Lonsdalea</taxon>
    </lineage>
</organism>
<dbReference type="RefSeq" id="WP_074728424.1">
    <property type="nucleotide sequence ID" value="NZ_JBKGAW010000002.1"/>
</dbReference>
<dbReference type="EMBL" id="FNQS01000005">
    <property type="protein sequence ID" value="SEA51668.1"/>
    <property type="molecule type" value="Genomic_DNA"/>
</dbReference>
<accession>A0A1H4BU77</accession>
<dbReference type="Proteomes" id="UP000187280">
    <property type="component" value="Unassembled WGS sequence"/>
</dbReference>
<protein>
    <submittedName>
        <fullName evidence="1">Uncharacterized protein</fullName>
    </submittedName>
</protein>
<name>A0A1H4BU77_9GAMM</name>
<reference evidence="1 2" key="1">
    <citation type="submission" date="2016-10" db="EMBL/GenBank/DDBJ databases">
        <authorList>
            <person name="de Groot N.N."/>
        </authorList>
    </citation>
    <scope>NUCLEOTIDE SEQUENCE [LARGE SCALE GENOMIC DNA]</scope>
    <source>
        <strain evidence="1 2">ATCC 29281</strain>
    </source>
</reference>
<evidence type="ECO:0000313" key="1">
    <source>
        <dbReference type="EMBL" id="SEA51668.1"/>
    </source>
</evidence>
<proteinExistence type="predicted"/>
<sequence length="72" mass="8294">MCIVYNMENGWRIEVSFDDSQKQVVAVAKNNDQQIRITGVDFDELIATLKDAGVPGYESNWRELRLVLSKYL</sequence>